<organism evidence="1 2">
    <name type="scientific">Olsenella profusa F0195</name>
    <dbReference type="NCBI Taxonomy" id="1125712"/>
    <lineage>
        <taxon>Bacteria</taxon>
        <taxon>Bacillati</taxon>
        <taxon>Actinomycetota</taxon>
        <taxon>Coriobacteriia</taxon>
        <taxon>Coriobacteriales</taxon>
        <taxon>Atopobiaceae</taxon>
        <taxon>Olsenella</taxon>
    </lineage>
</organism>
<reference evidence="1 2" key="1">
    <citation type="submission" date="2013-08" db="EMBL/GenBank/DDBJ databases">
        <authorList>
            <person name="Durkin A.S."/>
            <person name="Haft D.R."/>
            <person name="McCorrison J."/>
            <person name="Torralba M."/>
            <person name="Gillis M."/>
            <person name="Haft D.H."/>
            <person name="Methe B."/>
            <person name="Sutton G."/>
            <person name="Nelson K.E."/>
        </authorList>
    </citation>
    <scope>NUCLEOTIDE SEQUENCE [LARGE SCALE GENOMIC DNA]</scope>
    <source>
        <strain evidence="1 2">F0195</strain>
    </source>
</reference>
<name>U2V0B4_9ACTN</name>
<comment type="caution">
    <text evidence="1">The sequence shown here is derived from an EMBL/GenBank/DDBJ whole genome shotgun (WGS) entry which is preliminary data.</text>
</comment>
<dbReference type="AlphaFoldDB" id="U2V0B4"/>
<dbReference type="PATRIC" id="fig|1125712.3.peg.899"/>
<proteinExistence type="predicted"/>
<gene>
    <name evidence="1" type="ORF">HMPREF1316_0270</name>
</gene>
<protein>
    <submittedName>
        <fullName evidence="1">Uncharacterized protein</fullName>
    </submittedName>
</protein>
<keyword evidence="2" id="KW-1185">Reference proteome</keyword>
<evidence type="ECO:0000313" key="1">
    <source>
        <dbReference type="EMBL" id="ERL08777.1"/>
    </source>
</evidence>
<accession>U2V0B4</accession>
<sequence>MHVEETSMSSEEDFGVGDTVLFDVAAWGIEDKLDDVVVGDTIAIDFFRYKDEQGAYQASRITLAAQEEGEDTPR</sequence>
<dbReference type="Proteomes" id="UP000016638">
    <property type="component" value="Unassembled WGS sequence"/>
</dbReference>
<dbReference type="EMBL" id="AWEZ01000043">
    <property type="protein sequence ID" value="ERL08777.1"/>
    <property type="molecule type" value="Genomic_DNA"/>
</dbReference>
<evidence type="ECO:0000313" key="2">
    <source>
        <dbReference type="Proteomes" id="UP000016638"/>
    </source>
</evidence>